<protein>
    <recommendedName>
        <fullName evidence="7">Deoxyribose-phosphate aldolase</fullName>
        <shortName evidence="7">DERA</shortName>
        <ecNumber evidence="7">4.1.2.4</ecNumber>
    </recommendedName>
    <alternativeName>
        <fullName evidence="7">2-deoxy-D-ribose 5-phosphate aldolase</fullName>
    </alternativeName>
    <alternativeName>
        <fullName evidence="7">Phosphodeoxyriboaldolase</fullName>
        <shortName evidence="7">Deoxyriboaldolase</shortName>
    </alternativeName>
</protein>
<dbReference type="GO" id="GO:0005737">
    <property type="term" value="C:cytoplasm"/>
    <property type="evidence" value="ECO:0007669"/>
    <property type="project" value="UniProtKB-SubCell"/>
</dbReference>
<evidence type="ECO:0000256" key="3">
    <source>
        <dbReference type="ARBA" id="ARBA00023239"/>
    </source>
</evidence>
<dbReference type="HAMAP" id="MF_00114">
    <property type="entry name" value="DeoC_type1"/>
    <property type="match status" value="1"/>
</dbReference>
<dbReference type="InterPro" id="IPR028581">
    <property type="entry name" value="DeoC_typeI"/>
</dbReference>
<comment type="similarity">
    <text evidence="1 7">Belongs to the DeoC/FbaB aldolase family. DeoC type 1 subfamily.</text>
</comment>
<gene>
    <name evidence="7 8" type="primary">deoC</name>
    <name evidence="8" type="ORF">MLC_7490</name>
</gene>
<evidence type="ECO:0000256" key="2">
    <source>
        <dbReference type="ARBA" id="ARBA00022490"/>
    </source>
</evidence>
<comment type="subcellular location">
    <subcellularLocation>
        <location evidence="7">Cytoplasm</location>
    </subcellularLocation>
</comment>
<evidence type="ECO:0000256" key="6">
    <source>
        <dbReference type="ARBA" id="ARBA00056337"/>
    </source>
</evidence>
<evidence type="ECO:0000313" key="9">
    <source>
        <dbReference type="Proteomes" id="UP000010103"/>
    </source>
</evidence>
<comment type="catalytic activity">
    <reaction evidence="5 7">
        <text>2-deoxy-D-ribose 5-phosphate = D-glyceraldehyde 3-phosphate + acetaldehyde</text>
        <dbReference type="Rhea" id="RHEA:12821"/>
        <dbReference type="ChEBI" id="CHEBI:15343"/>
        <dbReference type="ChEBI" id="CHEBI:59776"/>
        <dbReference type="ChEBI" id="CHEBI:62877"/>
        <dbReference type="EC" id="4.1.2.4"/>
    </reaction>
</comment>
<dbReference type="GO" id="GO:0009264">
    <property type="term" value="P:deoxyribonucleotide catabolic process"/>
    <property type="evidence" value="ECO:0007669"/>
    <property type="project" value="UniProtKB-UniRule"/>
</dbReference>
<dbReference type="RefSeq" id="WP_013729850.1">
    <property type="nucleotide sequence ID" value="NC_015431.1"/>
</dbReference>
<keyword evidence="3 7" id="KW-0456">Lyase</keyword>
<dbReference type="SUPFAM" id="SSF51569">
    <property type="entry name" value="Aldolase"/>
    <property type="match status" value="1"/>
</dbReference>
<dbReference type="InterPro" id="IPR002915">
    <property type="entry name" value="DeoC/FbaB/LacD_aldolase"/>
</dbReference>
<dbReference type="PANTHER" id="PTHR10889">
    <property type="entry name" value="DEOXYRIBOSE-PHOSPHATE ALDOLASE"/>
    <property type="match status" value="1"/>
</dbReference>
<reference evidence="9" key="1">
    <citation type="journal article" date="2011" name="BMC Genomics">
        <title>Mycoplasma mycoides, from "mycoides Small Colony" to "capri". A microevolutionary perspective.</title>
        <authorList>
            <person name="Thiaucourt F."/>
            <person name="Manso-Silvan L."/>
            <person name="Salah W."/>
            <person name="Barbe V."/>
            <person name="Berger A."/>
            <person name="Jacob D."/>
            <person name="Breton M."/>
            <person name="Dupuy V."/>
            <person name="Lomenech A.M."/>
            <person name="Blanchard A."/>
            <person name="Sirand-Pugnet P."/>
        </authorList>
    </citation>
    <scope>NUCLEOTIDE SEQUENCE [LARGE SCALE GENOMIC DNA]</scope>
    <source>
        <strain evidence="9">95010</strain>
    </source>
</reference>
<dbReference type="EC" id="4.1.2.4" evidence="7"/>
<dbReference type="GO" id="GO:0006018">
    <property type="term" value="P:2-deoxyribose 1-phosphate catabolic process"/>
    <property type="evidence" value="ECO:0007669"/>
    <property type="project" value="UniProtKB-UniRule"/>
</dbReference>
<dbReference type="EMBL" id="FQ377874">
    <property type="protein sequence ID" value="CBW54479.1"/>
    <property type="molecule type" value="Genomic_DNA"/>
</dbReference>
<dbReference type="GO" id="GO:0016052">
    <property type="term" value="P:carbohydrate catabolic process"/>
    <property type="evidence" value="ECO:0007669"/>
    <property type="project" value="TreeGrafter"/>
</dbReference>
<evidence type="ECO:0000256" key="7">
    <source>
        <dbReference type="HAMAP-Rule" id="MF_00114"/>
    </source>
</evidence>
<dbReference type="Gene3D" id="3.20.20.70">
    <property type="entry name" value="Aldolase class I"/>
    <property type="match status" value="1"/>
</dbReference>
<dbReference type="HOGENOM" id="CLU_053595_0_2_14"/>
<evidence type="ECO:0000256" key="4">
    <source>
        <dbReference type="ARBA" id="ARBA00023270"/>
    </source>
</evidence>
<accession>F4MQU6</accession>
<evidence type="ECO:0000256" key="5">
    <source>
        <dbReference type="ARBA" id="ARBA00048791"/>
    </source>
</evidence>
<dbReference type="SMART" id="SM01133">
    <property type="entry name" value="DeoC"/>
    <property type="match status" value="1"/>
</dbReference>
<proteinExistence type="inferred from homology"/>
<dbReference type="InterPro" id="IPR011343">
    <property type="entry name" value="DeoC"/>
</dbReference>
<dbReference type="OrthoDB" id="9778711at2"/>
<dbReference type="CDD" id="cd00959">
    <property type="entry name" value="DeoC"/>
    <property type="match status" value="1"/>
</dbReference>
<feature type="active site" description="Schiff-base intermediate with acetaldehyde" evidence="7">
    <location>
        <position position="153"/>
    </location>
</feature>
<evidence type="ECO:0000256" key="1">
    <source>
        <dbReference type="ARBA" id="ARBA00010936"/>
    </source>
</evidence>
<feature type="active site" description="Proton donor/acceptor" evidence="7">
    <location>
        <position position="182"/>
    </location>
</feature>
<name>F4MQU6_MYCML</name>
<dbReference type="GO" id="GO:0004139">
    <property type="term" value="F:deoxyribose-phosphate aldolase activity"/>
    <property type="evidence" value="ECO:0007669"/>
    <property type="project" value="UniProtKB-UniRule"/>
</dbReference>
<organism evidence="8 9">
    <name type="scientific">Mycoplasma mycoides subsp. capri LC str. 95010</name>
    <dbReference type="NCBI Taxonomy" id="862259"/>
    <lineage>
        <taxon>Bacteria</taxon>
        <taxon>Bacillati</taxon>
        <taxon>Mycoplasmatota</taxon>
        <taxon>Mollicutes</taxon>
        <taxon>Mycoplasmataceae</taxon>
        <taxon>Mycoplasma</taxon>
    </lineage>
</organism>
<comment type="pathway">
    <text evidence="7">Carbohydrate degradation; 2-deoxy-D-ribose 1-phosphate degradation; D-glyceraldehyde 3-phosphate and acetaldehyde from 2-deoxy-alpha-D-ribose 1-phosphate: step 2/2.</text>
</comment>
<dbReference type="NCBIfam" id="TIGR00126">
    <property type="entry name" value="deoC"/>
    <property type="match status" value="1"/>
</dbReference>
<dbReference type="UniPathway" id="UPA00002">
    <property type="reaction ID" value="UER00468"/>
</dbReference>
<sequence>MEIKLNKYIDHTLLKPEATKQDIVNLCNQAIQYDFATVCVNTCWTSLCKELLKNSNVGITNVVGFPLGACLTEVKVFETKKGIENGCDEIDMVLNIGALKDKDYDLVLNDMKEVKKAANDHVVKVILENCLLTEQEIIKACELAVKAGIDFVKTSTGFNKSGANIKDVKLMSEVVKNKARVKAAGGVRTYDDAIAMINAGASRLGTSGSVEIMLKQENKSNYY</sequence>
<comment type="function">
    <text evidence="6 7">Catalyzes a reversible aldol reaction between acetaldehyde and D-glyceraldehyde 3-phosphate to generate 2-deoxy-D-ribose 5-phosphate.</text>
</comment>
<reference evidence="9" key="2">
    <citation type="journal article" date="2011" name="BMC Genomics">
        <title>Mycoplasma mycoides, from mycoides Small Colony to capri. A microevolutionary perspective.</title>
        <authorList>
            <person name="Thiaucourt F."/>
            <person name="Manso-Silvan L."/>
            <person name="Salah W."/>
            <person name="Barbe V."/>
            <person name="Berger A."/>
            <person name="Jacob D."/>
            <person name="Breton M."/>
            <person name="Dupuy V."/>
            <person name="Lomenech A.M."/>
            <person name="Blanchard A."/>
            <person name="Sirand-Pugnet P."/>
        </authorList>
    </citation>
    <scope>NUCLEOTIDE SEQUENCE [LARGE SCALE GENOMIC DNA]</scope>
    <source>
        <strain evidence="9">95010</strain>
    </source>
</reference>
<dbReference type="FunFam" id="3.20.20.70:FF:000044">
    <property type="entry name" value="Deoxyribose-phosphate aldolase"/>
    <property type="match status" value="1"/>
</dbReference>
<dbReference type="AlphaFoldDB" id="F4MQU6"/>
<dbReference type="PANTHER" id="PTHR10889:SF1">
    <property type="entry name" value="DEOXYRIBOSE-PHOSPHATE ALDOLASE"/>
    <property type="match status" value="1"/>
</dbReference>
<keyword evidence="2 7" id="KW-0963">Cytoplasm</keyword>
<dbReference type="PIRSF" id="PIRSF001357">
    <property type="entry name" value="DeoC"/>
    <property type="match status" value="1"/>
</dbReference>
<dbReference type="InterPro" id="IPR013785">
    <property type="entry name" value="Aldolase_TIM"/>
</dbReference>
<keyword evidence="4 7" id="KW-0704">Schiff base</keyword>
<dbReference type="Proteomes" id="UP000010103">
    <property type="component" value="Chromosome"/>
</dbReference>
<feature type="active site" description="Proton donor/acceptor" evidence="7">
    <location>
        <position position="91"/>
    </location>
</feature>
<evidence type="ECO:0000313" key="8">
    <source>
        <dbReference type="EMBL" id="CBW54479.1"/>
    </source>
</evidence>
<dbReference type="Pfam" id="PF01791">
    <property type="entry name" value="DeoC"/>
    <property type="match status" value="1"/>
</dbReference>
<dbReference type="KEGG" id="mml:MLC_7490"/>